<proteinExistence type="predicted"/>
<feature type="region of interest" description="Disordered" evidence="1">
    <location>
        <begin position="106"/>
        <end position="145"/>
    </location>
</feature>
<protein>
    <submittedName>
        <fullName evidence="2">Uncharacterized protein</fullName>
    </submittedName>
</protein>
<evidence type="ECO:0000256" key="1">
    <source>
        <dbReference type="SAM" id="MobiDB-lite"/>
    </source>
</evidence>
<dbReference type="EMBL" id="CP080096">
    <property type="protein sequence ID" value="QYD73130.1"/>
    <property type="molecule type" value="Genomic_DNA"/>
</dbReference>
<evidence type="ECO:0000313" key="2">
    <source>
        <dbReference type="EMBL" id="QYD73130.1"/>
    </source>
</evidence>
<reference evidence="2 3" key="1">
    <citation type="submission" date="2021-07" db="EMBL/GenBank/DDBJ databases">
        <title>Paraburkholderia edwinii protects Aspergillus sp. from phenazines by acting as a toxin sponge.</title>
        <authorList>
            <person name="Dahlstrom K.M."/>
            <person name="Newman D.K."/>
        </authorList>
    </citation>
    <scope>NUCLEOTIDE SEQUENCE [LARGE SCALE GENOMIC DNA]</scope>
    <source>
        <strain evidence="2 3">Pe01</strain>
    </source>
</reference>
<evidence type="ECO:0000313" key="3">
    <source>
        <dbReference type="Proteomes" id="UP000826462"/>
    </source>
</evidence>
<keyword evidence="3" id="KW-1185">Reference proteome</keyword>
<accession>A0ABX8V0Z3</accession>
<organism evidence="2 3">
    <name type="scientific">Paraburkholderia edwinii</name>
    <dbReference type="NCBI Taxonomy" id="2861782"/>
    <lineage>
        <taxon>Bacteria</taxon>
        <taxon>Pseudomonadati</taxon>
        <taxon>Pseudomonadota</taxon>
        <taxon>Betaproteobacteria</taxon>
        <taxon>Burkholderiales</taxon>
        <taxon>Burkholderiaceae</taxon>
        <taxon>Paraburkholderia</taxon>
    </lineage>
</organism>
<dbReference type="Proteomes" id="UP000826462">
    <property type="component" value="Chromosome 2"/>
</dbReference>
<dbReference type="RefSeq" id="WP_219802732.1">
    <property type="nucleotide sequence ID" value="NZ_CP080096.1"/>
</dbReference>
<gene>
    <name evidence="2" type="ORF">KZJ38_26070</name>
</gene>
<sequence>MQNHRMYGTCEICDTDDGFQMTVAIKREKDSKNTDKVSRESDNIVRIPWHENLVSKDIGRAFIGNSSVVIGSRMKDRDADPCVQKRRLRAHWEHIEGVGLRCTWIEEPEGESDATPEAKTGAGSKPDERGNSGAGTESDSNSDAE</sequence>
<name>A0ABX8V0Z3_9BURK</name>